<dbReference type="Gene3D" id="2.60.40.10">
    <property type="entry name" value="Immunoglobulins"/>
    <property type="match status" value="2"/>
</dbReference>
<reference evidence="4 5" key="1">
    <citation type="submission" date="2019-09" db="EMBL/GenBank/DDBJ databases">
        <title>Bird 10,000 Genomes (B10K) Project - Family phase.</title>
        <authorList>
            <person name="Zhang G."/>
        </authorList>
    </citation>
    <scope>NUCLEOTIDE SEQUENCE [LARGE SCALE GENOMIC DNA]</scope>
    <source>
        <strain evidence="4">B10K-DU-001-24</strain>
        <tissue evidence="4">Muscle</tissue>
    </source>
</reference>
<gene>
    <name evidence="4" type="primary">Cd7</name>
    <name evidence="4" type="ORF">PSIHAE_R14803</name>
</gene>
<sequence>MLWMSCLPAAALLLLLLLPCSPGQKCEGNGQQTDIISVWEGDSISITCSRKYLEEVGTYLKTSKDRVNVLFVSRQGTSRIHSTLVNRLNYSEEGRNLRITLHNAQQSDSNIYQCSTYVKTEGQGHHKELCEKEIIVVVKARTGALEQSPLYASPQPSQSINITCALKSPYEEFYLLKTHVHRERVLCVSSQNTSTTSLAFANRLEYSNEEKKIVITLHNLQENDSDIYVCAGLVKKVPYFLVSGSGTMMLIKGTQIDCRNSFWIICALAIMVALLLTALMCCALSRVDV</sequence>
<evidence type="ECO:0000259" key="3">
    <source>
        <dbReference type="SMART" id="SM00409"/>
    </source>
</evidence>
<feature type="domain" description="Immunoglobulin" evidence="3">
    <location>
        <begin position="149"/>
        <end position="252"/>
    </location>
</feature>
<dbReference type="GO" id="GO:0002250">
    <property type="term" value="P:adaptive immune response"/>
    <property type="evidence" value="ECO:0007669"/>
    <property type="project" value="InterPro"/>
</dbReference>
<dbReference type="GO" id="GO:0038023">
    <property type="term" value="F:signaling receptor activity"/>
    <property type="evidence" value="ECO:0007669"/>
    <property type="project" value="InterPro"/>
</dbReference>
<organism evidence="4 5">
    <name type="scientific">Psilopogon haemacephalus</name>
    <name type="common">coppersmith barbet</name>
    <dbReference type="NCBI Taxonomy" id="2585815"/>
    <lineage>
        <taxon>Eukaryota</taxon>
        <taxon>Metazoa</taxon>
        <taxon>Chordata</taxon>
        <taxon>Craniata</taxon>
        <taxon>Vertebrata</taxon>
        <taxon>Euteleostomi</taxon>
        <taxon>Archelosauria</taxon>
        <taxon>Archosauria</taxon>
        <taxon>Dinosauria</taxon>
        <taxon>Saurischia</taxon>
        <taxon>Theropoda</taxon>
        <taxon>Coelurosauria</taxon>
        <taxon>Aves</taxon>
        <taxon>Neognathae</taxon>
        <taxon>Neoaves</taxon>
        <taxon>Telluraves</taxon>
        <taxon>Coraciimorphae</taxon>
        <taxon>Piciformes</taxon>
        <taxon>Megalaimidae</taxon>
        <taxon>Psilopogon</taxon>
    </lineage>
</organism>
<dbReference type="GO" id="GO:0016020">
    <property type="term" value="C:membrane"/>
    <property type="evidence" value="ECO:0007669"/>
    <property type="project" value="InterPro"/>
</dbReference>
<dbReference type="PANTHER" id="PTHR15343:SF0">
    <property type="entry name" value="T-CELL ANTIGEN CD7"/>
    <property type="match status" value="1"/>
</dbReference>
<feature type="signal peptide" evidence="2">
    <location>
        <begin position="1"/>
        <end position="23"/>
    </location>
</feature>
<feature type="domain" description="Immunoglobulin" evidence="3">
    <location>
        <begin position="33"/>
        <end position="139"/>
    </location>
</feature>
<protein>
    <submittedName>
        <fullName evidence="4">CD7 protein</fullName>
    </submittedName>
</protein>
<accession>A0A7K9CC75</accession>
<dbReference type="EMBL" id="VWZI01017378">
    <property type="protein sequence ID" value="NXG50116.1"/>
    <property type="molecule type" value="Genomic_DNA"/>
</dbReference>
<dbReference type="OrthoDB" id="9899013at2759"/>
<keyword evidence="1" id="KW-1133">Transmembrane helix</keyword>
<dbReference type="CDD" id="cd00099">
    <property type="entry name" value="IgV"/>
    <property type="match status" value="1"/>
</dbReference>
<evidence type="ECO:0000256" key="1">
    <source>
        <dbReference type="SAM" id="Phobius"/>
    </source>
</evidence>
<dbReference type="InterPro" id="IPR036179">
    <property type="entry name" value="Ig-like_dom_sf"/>
</dbReference>
<comment type="caution">
    <text evidence="4">The sequence shown here is derived from an EMBL/GenBank/DDBJ whole genome shotgun (WGS) entry which is preliminary data.</text>
</comment>
<dbReference type="InterPro" id="IPR003599">
    <property type="entry name" value="Ig_sub"/>
</dbReference>
<evidence type="ECO:0000256" key="2">
    <source>
        <dbReference type="SAM" id="SignalP"/>
    </source>
</evidence>
<dbReference type="Proteomes" id="UP000574528">
    <property type="component" value="Unassembled WGS sequence"/>
</dbReference>
<feature type="non-terminal residue" evidence="4">
    <location>
        <position position="1"/>
    </location>
</feature>
<dbReference type="Pfam" id="PF07686">
    <property type="entry name" value="V-set"/>
    <property type="match status" value="1"/>
</dbReference>
<dbReference type="AlphaFoldDB" id="A0A7K9CC75"/>
<keyword evidence="1" id="KW-0812">Transmembrane</keyword>
<dbReference type="PANTHER" id="PTHR15343">
    <property type="entry name" value="CD7"/>
    <property type="match status" value="1"/>
</dbReference>
<proteinExistence type="predicted"/>
<keyword evidence="1" id="KW-0472">Membrane</keyword>
<name>A0A7K9CC75_9PICI</name>
<dbReference type="InterPro" id="IPR013106">
    <property type="entry name" value="Ig_V-set"/>
</dbReference>
<dbReference type="SMART" id="SM00409">
    <property type="entry name" value="IG"/>
    <property type="match status" value="2"/>
</dbReference>
<feature type="non-terminal residue" evidence="4">
    <location>
        <position position="289"/>
    </location>
</feature>
<dbReference type="SUPFAM" id="SSF48726">
    <property type="entry name" value="Immunoglobulin"/>
    <property type="match status" value="2"/>
</dbReference>
<feature type="transmembrane region" description="Helical" evidence="1">
    <location>
        <begin position="262"/>
        <end position="284"/>
    </location>
</feature>
<evidence type="ECO:0000313" key="4">
    <source>
        <dbReference type="EMBL" id="NXG50116.1"/>
    </source>
</evidence>
<dbReference type="InterPro" id="IPR039090">
    <property type="entry name" value="CD7"/>
</dbReference>
<feature type="chain" id="PRO_5029815668" evidence="2">
    <location>
        <begin position="24"/>
        <end position="289"/>
    </location>
</feature>
<evidence type="ECO:0000313" key="5">
    <source>
        <dbReference type="Proteomes" id="UP000574528"/>
    </source>
</evidence>
<dbReference type="InterPro" id="IPR013783">
    <property type="entry name" value="Ig-like_fold"/>
</dbReference>
<keyword evidence="5" id="KW-1185">Reference proteome</keyword>
<keyword evidence="2" id="KW-0732">Signal</keyword>